<comment type="subcellular location">
    <subcellularLocation>
        <location evidence="1">Membrane</location>
        <topology evidence="1">Single-pass membrane protein</topology>
    </subcellularLocation>
</comment>
<sequence>TISRAFMNGSSVEHVIEFGLDYPEGMAVDWMGKNLYWADTGTNRIEVARLDGQYRQVLVWKDLDNPRSLALDPTKGDYIYWTDWNLHSIERADKTSGKNRTLIQGHLDFVMDILVFHSSRQDGLNDFNYPYFAGQEREIIADDLPHPFGLTQYSDYIYWTDWNLHSIERADKTSGKNRTLIQGHLDFVMDILVFHSSRQDGLNDCVQNNGHCGHLCLAIPNGFRCGCAAHYTLDPNSRNCSSPASFLLFSQKSAISRMIPDDQQSPDIILPVHGLRNVKAIDYDPLDKLIYWVDGRQNIIKRAKDDGTQASLHCPFTVMSTPNQSQNPEKQPHDLSIDIYSHTLYWTCEATNSINVHRLNGESIGMVLRGDHDRPRAIVVNAERGYMYFTNMQERAPKIERAALDGTEREVLFTTGLIRPVALVIDNKLGKLFWVDADLKRIESCDLSGANRVTLEDSNILQPMGLTVLGNHLYWIDRQQQMIERIEKVNGYKRTRIQGRIAHLTGIHAVEQLDMEEFSAHPCSRDNGGCSHICIAKGDGTPRCSCPEHLVLLQNLLTCGEPPTCSPDQFTCATGEIDCIPMAWRCDGFPECDDQSDEDSCPICSASQFQCEKGQCIDAHLRCNGEIDCQDKSDEVDCDTICLPNQFRCASGQCILLKQQCDSFPDCMDGSDELMCEKSKSAADESQPHSSAIGPVIGIILSLFVMGGMYFVCQRVVCQRYAGPNSPFPHEYVSGTPHVPLNFIAPGSSQHGTFTGISCGKSMISSMSLMGGSSGAPLYDRNHVTGASSSSSSSTKATFYPQILNPPPSPATDRSLYNAEMFYSSNIPSTTRSYRPYLIRGIAPPTTPCSTDVCDSDYTTSRWKANKYYIDLNSDSDPYPPPPTPRSQYMSAEESCPPSPATERSYFHLYPPPPSPCTDSS</sequence>
<keyword evidence="2" id="KW-0245">EGF-like domain</keyword>
<feature type="disulfide bond" evidence="10">
    <location>
        <begin position="642"/>
        <end position="654"/>
    </location>
</feature>
<feature type="repeat" description="LDL-receptor class B" evidence="11">
    <location>
        <begin position="430"/>
        <end position="472"/>
    </location>
</feature>
<keyword evidence="16" id="KW-1185">Reference proteome</keyword>
<dbReference type="FunFam" id="2.120.10.30:FF:000241">
    <property type="entry name" value="Low-density lipoprotein receptor-related protein 6"/>
    <property type="match status" value="1"/>
</dbReference>
<dbReference type="PANTHER" id="PTHR46513:SF41">
    <property type="entry name" value="LOW-DENSITY LIPOPROTEIN RECEPTOR-RELATED PROTEIN"/>
    <property type="match status" value="1"/>
</dbReference>
<feature type="region of interest" description="Disordered" evidence="12">
    <location>
        <begin position="784"/>
        <end position="805"/>
    </location>
</feature>
<keyword evidence="9" id="KW-0325">Glycoprotein</keyword>
<proteinExistence type="predicted"/>
<keyword evidence="4" id="KW-0732">Signal</keyword>
<feature type="transmembrane region" description="Helical" evidence="13">
    <location>
        <begin position="692"/>
        <end position="712"/>
    </location>
</feature>
<keyword evidence="8" id="KW-0675">Receptor</keyword>
<evidence type="ECO:0000256" key="10">
    <source>
        <dbReference type="PROSITE-ProRule" id="PRU00124"/>
    </source>
</evidence>
<evidence type="ECO:0000256" key="7">
    <source>
        <dbReference type="ARBA" id="ARBA00023157"/>
    </source>
</evidence>
<dbReference type="SMART" id="SM00135">
    <property type="entry name" value="LY"/>
    <property type="match status" value="8"/>
</dbReference>
<evidence type="ECO:0000256" key="13">
    <source>
        <dbReference type="SAM" id="Phobius"/>
    </source>
</evidence>
<feature type="disulfide bond" evidence="10">
    <location>
        <begin position="623"/>
        <end position="638"/>
    </location>
</feature>
<feature type="repeat" description="LDL-receptor class B" evidence="11">
    <location>
        <begin position="33"/>
        <end position="75"/>
    </location>
</feature>
<dbReference type="Gene3D" id="4.10.400.10">
    <property type="entry name" value="Low-density Lipoprotein Receptor"/>
    <property type="match status" value="3"/>
</dbReference>
<evidence type="ECO:0000256" key="9">
    <source>
        <dbReference type="ARBA" id="ARBA00023180"/>
    </source>
</evidence>
<feature type="repeat" description="LDL-receptor class B" evidence="11">
    <location>
        <begin position="385"/>
        <end position="429"/>
    </location>
</feature>
<gene>
    <name evidence="15" type="primary">Lrp5_1</name>
    <name evidence="15" type="ORF">JACJAC_R02711</name>
</gene>
<dbReference type="FunFam" id="4.10.400.10:FF:000076">
    <property type="entry name" value="Low-density lipoprotein receptor-related protein"/>
    <property type="match status" value="1"/>
</dbReference>
<dbReference type="InterPro" id="IPR023415">
    <property type="entry name" value="LDLR_class-A_CS"/>
</dbReference>
<evidence type="ECO:0000256" key="2">
    <source>
        <dbReference type="ARBA" id="ARBA00022536"/>
    </source>
</evidence>
<feature type="domain" description="EGF-like" evidence="14">
    <location>
        <begin position="522"/>
        <end position="560"/>
    </location>
</feature>
<dbReference type="FunFam" id="4.10.400.10:FF:000095">
    <property type="entry name" value="Low-density lipoprotein receptor-related protein"/>
    <property type="match status" value="1"/>
</dbReference>
<dbReference type="FunFam" id="4.10.400.10:FF:000016">
    <property type="entry name" value="Low-density lipoprotein receptor-related protein 6"/>
    <property type="match status" value="1"/>
</dbReference>
<dbReference type="SUPFAM" id="SSF57196">
    <property type="entry name" value="EGF/Laminin"/>
    <property type="match status" value="2"/>
</dbReference>
<dbReference type="InterPro" id="IPR050778">
    <property type="entry name" value="Cueball_EGF_LRP_Nidogen"/>
</dbReference>
<evidence type="ECO:0000256" key="5">
    <source>
        <dbReference type="ARBA" id="ARBA00022737"/>
    </source>
</evidence>
<keyword evidence="13" id="KW-1133">Transmembrane helix</keyword>
<feature type="disulfide bond" evidence="10">
    <location>
        <begin position="586"/>
        <end position="601"/>
    </location>
</feature>
<evidence type="ECO:0000256" key="3">
    <source>
        <dbReference type="ARBA" id="ARBA00022583"/>
    </source>
</evidence>
<keyword evidence="3" id="KW-0254">Endocytosis</keyword>
<feature type="repeat" description="LDL-receptor class B" evidence="11">
    <location>
        <begin position="77"/>
        <end position="119"/>
    </location>
</feature>
<evidence type="ECO:0000256" key="1">
    <source>
        <dbReference type="ARBA" id="ARBA00004167"/>
    </source>
</evidence>
<dbReference type="EMBL" id="VZTM01025160">
    <property type="protein sequence ID" value="NXS98334.1"/>
    <property type="molecule type" value="Genomic_DNA"/>
</dbReference>
<dbReference type="InterPro" id="IPR011042">
    <property type="entry name" value="6-blade_b-propeller_TolB-like"/>
</dbReference>
<dbReference type="AlphaFoldDB" id="A0A7L2YVG9"/>
<reference evidence="15 16" key="1">
    <citation type="submission" date="2019-09" db="EMBL/GenBank/DDBJ databases">
        <title>Bird 10,000 Genomes (B10K) Project - Family phase.</title>
        <authorList>
            <person name="Zhang G."/>
        </authorList>
    </citation>
    <scope>NUCLEOTIDE SEQUENCE [LARGE SCALE GENOMIC DNA]</scope>
    <source>
        <strain evidence="15">B10K-DU-002-59</strain>
        <tissue evidence="15">Muscle</tissue>
    </source>
</reference>
<feature type="disulfide bond" evidence="10">
    <location>
        <begin position="649"/>
        <end position="667"/>
    </location>
</feature>
<feature type="domain" description="EGF-like" evidence="14">
    <location>
        <begin position="204"/>
        <end position="241"/>
    </location>
</feature>
<evidence type="ECO:0000256" key="4">
    <source>
        <dbReference type="ARBA" id="ARBA00022729"/>
    </source>
</evidence>
<dbReference type="GO" id="GO:0016020">
    <property type="term" value="C:membrane"/>
    <property type="evidence" value="ECO:0007669"/>
    <property type="project" value="UniProtKB-SubCell"/>
</dbReference>
<comment type="caution">
    <text evidence="15">The sequence shown here is derived from an EMBL/GenBank/DDBJ whole genome shotgun (WGS) entry which is preliminary data.</text>
</comment>
<dbReference type="OrthoDB" id="72419at2759"/>
<accession>A0A7L2YVG9</accession>
<evidence type="ECO:0000259" key="14">
    <source>
        <dbReference type="SMART" id="SM00181"/>
    </source>
</evidence>
<feature type="disulfide bond" evidence="10">
    <location>
        <begin position="611"/>
        <end position="629"/>
    </location>
</feature>
<feature type="disulfide bond" evidence="10">
    <location>
        <begin position="661"/>
        <end position="676"/>
    </location>
</feature>
<evidence type="ECO:0000256" key="6">
    <source>
        <dbReference type="ARBA" id="ARBA00023136"/>
    </source>
</evidence>
<keyword evidence="5" id="KW-0677">Repeat</keyword>
<feature type="non-terminal residue" evidence="15">
    <location>
        <position position="921"/>
    </location>
</feature>
<dbReference type="InterPro" id="IPR036055">
    <property type="entry name" value="LDL_receptor-like_sf"/>
</dbReference>
<evidence type="ECO:0000256" key="12">
    <source>
        <dbReference type="SAM" id="MobiDB-lite"/>
    </source>
</evidence>
<keyword evidence="13" id="KW-0812">Transmembrane</keyword>
<evidence type="ECO:0000313" key="15">
    <source>
        <dbReference type="EMBL" id="NXS98334.1"/>
    </source>
</evidence>
<dbReference type="InterPro" id="IPR000033">
    <property type="entry name" value="LDLR_classB_rpt"/>
</dbReference>
<dbReference type="InterPro" id="IPR000742">
    <property type="entry name" value="EGF"/>
</dbReference>
<feature type="non-terminal residue" evidence="15">
    <location>
        <position position="1"/>
    </location>
</feature>
<dbReference type="SUPFAM" id="SSF63825">
    <property type="entry name" value="YWTD domain"/>
    <property type="match status" value="2"/>
</dbReference>
<feature type="repeat" description="LDL-receptor class B" evidence="11">
    <location>
        <begin position="155"/>
        <end position="197"/>
    </location>
</feature>
<dbReference type="PROSITE" id="PS51120">
    <property type="entry name" value="LDLRB"/>
    <property type="match status" value="5"/>
</dbReference>
<dbReference type="Pfam" id="PF00057">
    <property type="entry name" value="Ldl_recept_a"/>
    <property type="match status" value="3"/>
</dbReference>
<dbReference type="GO" id="GO:0006897">
    <property type="term" value="P:endocytosis"/>
    <property type="evidence" value="ECO:0007669"/>
    <property type="project" value="UniProtKB-KW"/>
</dbReference>
<comment type="caution">
    <text evidence="10">Lacks conserved residue(s) required for the propagation of feature annotation.</text>
</comment>
<feature type="region of interest" description="Disordered" evidence="12">
    <location>
        <begin position="874"/>
        <end position="921"/>
    </location>
</feature>
<dbReference type="SMART" id="SM00181">
    <property type="entry name" value="EGF"/>
    <property type="match status" value="2"/>
</dbReference>
<evidence type="ECO:0000256" key="11">
    <source>
        <dbReference type="PROSITE-ProRule" id="PRU00461"/>
    </source>
</evidence>
<dbReference type="FunFam" id="2.120.10.30:FF:000017">
    <property type="entry name" value="Low-density lipoprotein receptor-related protein 6"/>
    <property type="match status" value="1"/>
</dbReference>
<dbReference type="Proteomes" id="UP000550086">
    <property type="component" value="Unassembled WGS sequence"/>
</dbReference>
<keyword evidence="7 10" id="KW-1015">Disulfide bond</keyword>
<keyword evidence="6 13" id="KW-0472">Membrane</keyword>
<feature type="disulfide bond" evidence="10">
    <location>
        <begin position="604"/>
        <end position="616"/>
    </location>
</feature>
<name>A0A7L2YVG9_JACJC</name>
<dbReference type="PROSITE" id="PS50068">
    <property type="entry name" value="LDLRA_2"/>
    <property type="match status" value="3"/>
</dbReference>
<dbReference type="Gene3D" id="2.120.10.30">
    <property type="entry name" value="TolB, C-terminal domain"/>
    <property type="match status" value="4"/>
</dbReference>
<dbReference type="InterPro" id="IPR002172">
    <property type="entry name" value="LDrepeatLR_classA_rpt"/>
</dbReference>
<evidence type="ECO:0000313" key="16">
    <source>
        <dbReference type="Proteomes" id="UP000550086"/>
    </source>
</evidence>
<dbReference type="Pfam" id="PF00058">
    <property type="entry name" value="Ldl_recept_b"/>
    <property type="match status" value="5"/>
</dbReference>
<dbReference type="PROSITE" id="PS01209">
    <property type="entry name" value="LDLRA_1"/>
    <property type="match status" value="2"/>
</dbReference>
<feature type="compositionally biased region" description="Pro residues" evidence="12">
    <location>
        <begin position="910"/>
        <end position="921"/>
    </location>
</feature>
<organism evidence="15 16">
    <name type="scientific">Jacana jacana</name>
    <name type="common">Wattled jacana</name>
    <name type="synonym">Parra jacana</name>
    <dbReference type="NCBI Taxonomy" id="54508"/>
    <lineage>
        <taxon>Eukaryota</taxon>
        <taxon>Metazoa</taxon>
        <taxon>Chordata</taxon>
        <taxon>Craniata</taxon>
        <taxon>Vertebrata</taxon>
        <taxon>Euteleostomi</taxon>
        <taxon>Archelosauria</taxon>
        <taxon>Archosauria</taxon>
        <taxon>Dinosauria</taxon>
        <taxon>Saurischia</taxon>
        <taxon>Theropoda</taxon>
        <taxon>Coelurosauria</taxon>
        <taxon>Aves</taxon>
        <taxon>Neognathae</taxon>
        <taxon>Neoaves</taxon>
        <taxon>Charadriiformes</taxon>
        <taxon>Jacanidae</taxon>
        <taxon>Jacana</taxon>
    </lineage>
</organism>
<dbReference type="SMART" id="SM00192">
    <property type="entry name" value="LDLa"/>
    <property type="match status" value="3"/>
</dbReference>
<dbReference type="SUPFAM" id="SSF57424">
    <property type="entry name" value="LDL receptor-like module"/>
    <property type="match status" value="3"/>
</dbReference>
<evidence type="ECO:0000256" key="8">
    <source>
        <dbReference type="ARBA" id="ARBA00023170"/>
    </source>
</evidence>
<dbReference type="CDD" id="cd00112">
    <property type="entry name" value="LDLa"/>
    <property type="match status" value="3"/>
</dbReference>
<protein>
    <submittedName>
        <fullName evidence="15">LRP5 protein</fullName>
    </submittedName>
</protein>
<dbReference type="PANTHER" id="PTHR46513">
    <property type="entry name" value="VITELLOGENIN RECEPTOR-LIKE PROTEIN-RELATED-RELATED"/>
    <property type="match status" value="1"/>
</dbReference>
<dbReference type="PRINTS" id="PR00261">
    <property type="entry name" value="LDLRECEPTOR"/>
</dbReference>
<dbReference type="Pfam" id="PF14670">
    <property type="entry name" value="FXa_inhibition"/>
    <property type="match status" value="2"/>
</dbReference>